<keyword evidence="5" id="KW-1185">Reference proteome</keyword>
<evidence type="ECO:0000259" key="3">
    <source>
        <dbReference type="PROSITE" id="PS01180"/>
    </source>
</evidence>
<feature type="domain" description="CUB" evidence="3">
    <location>
        <begin position="30"/>
        <end position="139"/>
    </location>
</feature>
<protein>
    <recommendedName>
        <fullName evidence="3">CUB domain-containing protein</fullName>
    </recommendedName>
</protein>
<evidence type="ECO:0000313" key="4">
    <source>
        <dbReference type="EMBL" id="GMR51443.1"/>
    </source>
</evidence>
<dbReference type="InterPro" id="IPR000859">
    <property type="entry name" value="CUB_dom"/>
</dbReference>
<dbReference type="InterPro" id="IPR035914">
    <property type="entry name" value="Sperma_CUB_dom_sf"/>
</dbReference>
<reference evidence="5" key="1">
    <citation type="submission" date="2022-10" db="EMBL/GenBank/DDBJ databases">
        <title>Genome assembly of Pristionchus species.</title>
        <authorList>
            <person name="Yoshida K."/>
            <person name="Sommer R.J."/>
        </authorList>
    </citation>
    <scope>NUCLEOTIDE SEQUENCE [LARGE SCALE GENOMIC DNA]</scope>
    <source>
        <strain evidence="5">RS5460</strain>
    </source>
</reference>
<dbReference type="AlphaFoldDB" id="A0AAN5CV70"/>
<feature type="non-terminal residue" evidence="4">
    <location>
        <position position="1"/>
    </location>
</feature>
<dbReference type="CDD" id="cd00041">
    <property type="entry name" value="CUB"/>
    <property type="match status" value="1"/>
</dbReference>
<evidence type="ECO:0000256" key="2">
    <source>
        <dbReference type="PROSITE-ProRule" id="PRU00059"/>
    </source>
</evidence>
<dbReference type="EMBL" id="BTRK01000005">
    <property type="protein sequence ID" value="GMR51443.1"/>
    <property type="molecule type" value="Genomic_DNA"/>
</dbReference>
<dbReference type="SMART" id="SM00042">
    <property type="entry name" value="CUB"/>
    <property type="match status" value="1"/>
</dbReference>
<dbReference type="Gene3D" id="2.60.120.290">
    <property type="entry name" value="Spermadhesin, CUB domain"/>
    <property type="match status" value="1"/>
</dbReference>
<dbReference type="PANTHER" id="PTHR22991">
    <property type="entry name" value="PROTEIN CBG13490"/>
    <property type="match status" value="1"/>
</dbReference>
<proteinExistence type="predicted"/>
<comment type="caution">
    <text evidence="2">Lacks conserved residue(s) required for the propagation of feature annotation.</text>
</comment>
<keyword evidence="1" id="KW-1015">Disulfide bond</keyword>
<sequence length="139" mass="15296">WMNADCYNTKLPYVCTKSVFNDTIHQPAGCTVKRQYAPGDEIFSPGYPQAPGVTACDYLLLEPNQGKKAEVTIDFFETNSCCDTLTIYDGHFGSNILKTMTGSYTSPVTIRASSNAMRLYWNATSGAHVRGFRAKMGSV</sequence>
<dbReference type="InterPro" id="IPR050976">
    <property type="entry name" value="Snaclec"/>
</dbReference>
<dbReference type="PANTHER" id="PTHR22991:SF40">
    <property type="entry name" value="PROTEIN CBG13490"/>
    <property type="match status" value="1"/>
</dbReference>
<accession>A0AAN5CV70</accession>
<dbReference type="PROSITE" id="PS01180">
    <property type="entry name" value="CUB"/>
    <property type="match status" value="1"/>
</dbReference>
<gene>
    <name evidence="4" type="ORF">PMAYCL1PPCAC_21638</name>
</gene>
<evidence type="ECO:0000313" key="5">
    <source>
        <dbReference type="Proteomes" id="UP001328107"/>
    </source>
</evidence>
<dbReference type="Pfam" id="PF00431">
    <property type="entry name" value="CUB"/>
    <property type="match status" value="1"/>
</dbReference>
<organism evidence="4 5">
    <name type="scientific">Pristionchus mayeri</name>
    <dbReference type="NCBI Taxonomy" id="1317129"/>
    <lineage>
        <taxon>Eukaryota</taxon>
        <taxon>Metazoa</taxon>
        <taxon>Ecdysozoa</taxon>
        <taxon>Nematoda</taxon>
        <taxon>Chromadorea</taxon>
        <taxon>Rhabditida</taxon>
        <taxon>Rhabditina</taxon>
        <taxon>Diplogasteromorpha</taxon>
        <taxon>Diplogasteroidea</taxon>
        <taxon>Neodiplogasteridae</taxon>
        <taxon>Pristionchus</taxon>
    </lineage>
</organism>
<dbReference type="SUPFAM" id="SSF49854">
    <property type="entry name" value="Spermadhesin, CUB domain"/>
    <property type="match status" value="1"/>
</dbReference>
<evidence type="ECO:0000256" key="1">
    <source>
        <dbReference type="ARBA" id="ARBA00023157"/>
    </source>
</evidence>
<comment type="caution">
    <text evidence="4">The sequence shown here is derived from an EMBL/GenBank/DDBJ whole genome shotgun (WGS) entry which is preliminary data.</text>
</comment>
<name>A0AAN5CV70_9BILA</name>
<dbReference type="Proteomes" id="UP001328107">
    <property type="component" value="Unassembled WGS sequence"/>
</dbReference>